<dbReference type="Proteomes" id="UP000324241">
    <property type="component" value="Unassembled WGS sequence"/>
</dbReference>
<organism evidence="6 7">
    <name type="scientific">Aspergillus tanneri</name>
    <dbReference type="NCBI Taxonomy" id="1220188"/>
    <lineage>
        <taxon>Eukaryota</taxon>
        <taxon>Fungi</taxon>
        <taxon>Dikarya</taxon>
        <taxon>Ascomycota</taxon>
        <taxon>Pezizomycotina</taxon>
        <taxon>Eurotiomycetes</taxon>
        <taxon>Eurotiomycetidae</taxon>
        <taxon>Eurotiales</taxon>
        <taxon>Aspergillaceae</taxon>
        <taxon>Aspergillus</taxon>
        <taxon>Aspergillus subgen. Circumdati</taxon>
    </lineage>
</organism>
<dbReference type="GeneID" id="54334019"/>
<dbReference type="Gene3D" id="3.40.50.720">
    <property type="entry name" value="NAD(P)-binding Rossmann-like Domain"/>
    <property type="match status" value="1"/>
</dbReference>
<evidence type="ECO:0000256" key="4">
    <source>
        <dbReference type="ARBA" id="ARBA00023002"/>
    </source>
</evidence>
<dbReference type="GO" id="GO:0000166">
    <property type="term" value="F:nucleotide binding"/>
    <property type="evidence" value="ECO:0007669"/>
    <property type="project" value="UniProtKB-KW"/>
</dbReference>
<evidence type="ECO:0000256" key="2">
    <source>
        <dbReference type="ARBA" id="ARBA00022741"/>
    </source>
</evidence>
<evidence type="ECO:0000259" key="5">
    <source>
        <dbReference type="Pfam" id="PF08240"/>
    </source>
</evidence>
<dbReference type="EMBL" id="QUQM01000008">
    <property type="protein sequence ID" value="KAA8642374.1"/>
    <property type="molecule type" value="Genomic_DNA"/>
</dbReference>
<dbReference type="InterPro" id="IPR011032">
    <property type="entry name" value="GroES-like_sf"/>
</dbReference>
<dbReference type="VEuPathDB" id="FungiDB:EYZ11_009964"/>
<dbReference type="Gene3D" id="3.90.180.10">
    <property type="entry name" value="Medium-chain alcohol dehydrogenases, catalytic domain"/>
    <property type="match status" value="2"/>
</dbReference>
<comment type="caution">
    <text evidence="6">The sequence shown here is derived from an EMBL/GenBank/DDBJ whole genome shotgun (WGS) entry which is preliminary data.</text>
</comment>
<proteinExistence type="inferred from homology"/>
<name>A0A5M9MAP7_9EURO</name>
<gene>
    <name evidence="6" type="ORF">ATNIH1004_011318</name>
</gene>
<sequence length="173" mass="19195">MSQKAVVITSPKHADLVSDRPLPILRNDYILVKTVGVALNPTDWKHVEDTAPPGVLVGCDYAGIVEAVGKDVKKPFRKSPARMSAILEDKAFAEKFWAMAQKLLAEGKVKPHPVSVREGGLRGVLEGMQAMKEDKVNLYDLDFNLGLGKPDVVRRPRFVPVESLIYYAKVTEW</sequence>
<dbReference type="OrthoDB" id="9992527at2759"/>
<dbReference type="PANTHER" id="PTHR45348:SF2">
    <property type="entry name" value="ZINC-TYPE ALCOHOL DEHYDROGENASE-LIKE PROTEIN C2E1P3.01"/>
    <property type="match status" value="1"/>
</dbReference>
<keyword evidence="4" id="KW-0560">Oxidoreductase</keyword>
<evidence type="ECO:0000313" key="7">
    <source>
        <dbReference type="Proteomes" id="UP000324241"/>
    </source>
</evidence>
<keyword evidence="2" id="KW-0547">Nucleotide-binding</keyword>
<evidence type="ECO:0000313" key="6">
    <source>
        <dbReference type="EMBL" id="KAA8642374.1"/>
    </source>
</evidence>
<comment type="similarity">
    <text evidence="1">Belongs to the zinc-containing alcohol dehydrogenase family.</text>
</comment>
<dbReference type="SUPFAM" id="SSF50129">
    <property type="entry name" value="GroES-like"/>
    <property type="match status" value="1"/>
</dbReference>
<feature type="domain" description="Alcohol dehydrogenase-like N-terminal" evidence="5">
    <location>
        <begin position="28"/>
        <end position="74"/>
    </location>
</feature>
<accession>A0A5M9MAP7</accession>
<dbReference type="InterPro" id="IPR013154">
    <property type="entry name" value="ADH-like_N"/>
</dbReference>
<dbReference type="Pfam" id="PF08240">
    <property type="entry name" value="ADH_N"/>
    <property type="match status" value="1"/>
</dbReference>
<dbReference type="GO" id="GO:0016651">
    <property type="term" value="F:oxidoreductase activity, acting on NAD(P)H"/>
    <property type="evidence" value="ECO:0007669"/>
    <property type="project" value="InterPro"/>
</dbReference>
<dbReference type="PANTHER" id="PTHR45348">
    <property type="entry name" value="HYPOTHETICAL OXIDOREDUCTASE (EUROFUNG)"/>
    <property type="match status" value="1"/>
</dbReference>
<protein>
    <recommendedName>
        <fullName evidence="5">Alcohol dehydrogenase-like N-terminal domain-containing protein</fullName>
    </recommendedName>
</protein>
<evidence type="ECO:0000256" key="1">
    <source>
        <dbReference type="ARBA" id="ARBA00008072"/>
    </source>
</evidence>
<dbReference type="RefSeq" id="XP_033421736.1">
    <property type="nucleotide sequence ID" value="XM_033575881.1"/>
</dbReference>
<dbReference type="AlphaFoldDB" id="A0A5M9MAP7"/>
<reference evidence="6 7" key="1">
    <citation type="submission" date="2019-08" db="EMBL/GenBank/DDBJ databases">
        <title>The genome sequence of a newly discovered highly antifungal drug resistant Aspergillus species, Aspergillus tanneri NIH 1004.</title>
        <authorList>
            <person name="Mounaud S."/>
            <person name="Singh I."/>
            <person name="Joardar V."/>
            <person name="Pakala S."/>
            <person name="Pakala S."/>
            <person name="Venepally P."/>
            <person name="Chung J.K."/>
            <person name="Losada L."/>
            <person name="Nierman W.C."/>
        </authorList>
    </citation>
    <scope>NUCLEOTIDE SEQUENCE [LARGE SCALE GENOMIC DNA]</scope>
    <source>
        <strain evidence="6 7">NIH1004</strain>
    </source>
</reference>
<evidence type="ECO:0000256" key="3">
    <source>
        <dbReference type="ARBA" id="ARBA00022857"/>
    </source>
</evidence>
<dbReference type="InterPro" id="IPR047122">
    <property type="entry name" value="Trans-enoyl_RdTase-like"/>
</dbReference>
<keyword evidence="3" id="KW-0521">NADP</keyword>